<dbReference type="Proteomes" id="UP001056120">
    <property type="component" value="Linkage Group LG14"/>
</dbReference>
<protein>
    <submittedName>
        <fullName evidence="1">Uncharacterized protein</fullName>
    </submittedName>
</protein>
<organism evidence="1 2">
    <name type="scientific">Smallanthus sonchifolius</name>
    <dbReference type="NCBI Taxonomy" id="185202"/>
    <lineage>
        <taxon>Eukaryota</taxon>
        <taxon>Viridiplantae</taxon>
        <taxon>Streptophyta</taxon>
        <taxon>Embryophyta</taxon>
        <taxon>Tracheophyta</taxon>
        <taxon>Spermatophyta</taxon>
        <taxon>Magnoliopsida</taxon>
        <taxon>eudicotyledons</taxon>
        <taxon>Gunneridae</taxon>
        <taxon>Pentapetalae</taxon>
        <taxon>asterids</taxon>
        <taxon>campanulids</taxon>
        <taxon>Asterales</taxon>
        <taxon>Asteraceae</taxon>
        <taxon>Asteroideae</taxon>
        <taxon>Heliantheae alliance</taxon>
        <taxon>Millerieae</taxon>
        <taxon>Smallanthus</taxon>
    </lineage>
</organism>
<sequence>MNNRNSISGDWIWNIGKKKKNGFPLKKSSNVVHMADYTKMKEHIMGNILVSIDDNECEVTVKEISNWCPFFKDEYVGGDEDGSVHLDQDSVFSSNYNSGEEDNLHVHFEVVNSSCDEDCPKEEERELYGNLCGVVILKPCMVDLGWGG</sequence>
<name>A0ACB9GMT9_9ASTR</name>
<keyword evidence="2" id="KW-1185">Reference proteome</keyword>
<evidence type="ECO:0000313" key="1">
    <source>
        <dbReference type="EMBL" id="KAI3784047.1"/>
    </source>
</evidence>
<gene>
    <name evidence="1" type="ORF">L1987_43139</name>
</gene>
<reference evidence="1 2" key="2">
    <citation type="journal article" date="2022" name="Mol. Ecol. Resour.">
        <title>The genomes of chicory, endive, great burdock and yacon provide insights into Asteraceae paleo-polyploidization history and plant inulin production.</title>
        <authorList>
            <person name="Fan W."/>
            <person name="Wang S."/>
            <person name="Wang H."/>
            <person name="Wang A."/>
            <person name="Jiang F."/>
            <person name="Liu H."/>
            <person name="Zhao H."/>
            <person name="Xu D."/>
            <person name="Zhang Y."/>
        </authorList>
    </citation>
    <scope>NUCLEOTIDE SEQUENCE [LARGE SCALE GENOMIC DNA]</scope>
    <source>
        <strain evidence="2">cv. Yunnan</strain>
        <tissue evidence="1">Leaves</tissue>
    </source>
</reference>
<proteinExistence type="predicted"/>
<comment type="caution">
    <text evidence="1">The sequence shown here is derived from an EMBL/GenBank/DDBJ whole genome shotgun (WGS) entry which is preliminary data.</text>
</comment>
<accession>A0ACB9GMT9</accession>
<evidence type="ECO:0000313" key="2">
    <source>
        <dbReference type="Proteomes" id="UP001056120"/>
    </source>
</evidence>
<dbReference type="EMBL" id="CM042031">
    <property type="protein sequence ID" value="KAI3784047.1"/>
    <property type="molecule type" value="Genomic_DNA"/>
</dbReference>
<reference evidence="2" key="1">
    <citation type="journal article" date="2022" name="Mol. Ecol. Resour.">
        <title>The genomes of chicory, endive, great burdock and yacon provide insights into Asteraceae palaeo-polyploidization history and plant inulin production.</title>
        <authorList>
            <person name="Fan W."/>
            <person name="Wang S."/>
            <person name="Wang H."/>
            <person name="Wang A."/>
            <person name="Jiang F."/>
            <person name="Liu H."/>
            <person name="Zhao H."/>
            <person name="Xu D."/>
            <person name="Zhang Y."/>
        </authorList>
    </citation>
    <scope>NUCLEOTIDE SEQUENCE [LARGE SCALE GENOMIC DNA]</scope>
    <source>
        <strain evidence="2">cv. Yunnan</strain>
    </source>
</reference>